<name>A0ABV4H4X9_9ACTN</name>
<evidence type="ECO:0000313" key="3">
    <source>
        <dbReference type="Proteomes" id="UP001565927"/>
    </source>
</evidence>
<protein>
    <submittedName>
        <fullName evidence="2">Uncharacterized protein</fullName>
    </submittedName>
</protein>
<sequence length="141" mass="14330">MSVTTARPAGQARVPAARPAPRRAPREQAAVAALHTALVESGCILVATEVSEGGCTVSFYDARSLGRAVDVIASAATRAGDPALAARARQQGGDAWKVTAQPQTWAGAEGDPDACANRSATSWRLQVPAADVVPTAAALLS</sequence>
<comment type="caution">
    <text evidence="2">The sequence shown here is derived from an EMBL/GenBank/DDBJ whole genome shotgun (WGS) entry which is preliminary data.</text>
</comment>
<feature type="region of interest" description="Disordered" evidence="1">
    <location>
        <begin position="1"/>
        <end position="26"/>
    </location>
</feature>
<proteinExistence type="predicted"/>
<reference evidence="2 3" key="1">
    <citation type="submission" date="2024-07" db="EMBL/GenBank/DDBJ databases">
        <authorList>
            <person name="Thanompreechachai J."/>
            <person name="Duangmal K."/>
        </authorList>
    </citation>
    <scope>NUCLEOTIDE SEQUENCE [LARGE SCALE GENOMIC DNA]</scope>
    <source>
        <strain evidence="2 3">LSe6-4</strain>
    </source>
</reference>
<gene>
    <name evidence="2" type="ORF">AB2L27_17805</name>
</gene>
<feature type="compositionally biased region" description="Low complexity" evidence="1">
    <location>
        <begin position="1"/>
        <end position="19"/>
    </location>
</feature>
<evidence type="ECO:0000313" key="2">
    <source>
        <dbReference type="EMBL" id="MEZ0166616.1"/>
    </source>
</evidence>
<dbReference type="RefSeq" id="WP_370442833.1">
    <property type="nucleotide sequence ID" value="NZ_JBGFTU010000025.1"/>
</dbReference>
<organism evidence="2 3">
    <name type="scientific">Kineococcus halophytocola</name>
    <dbReference type="NCBI Taxonomy" id="3234027"/>
    <lineage>
        <taxon>Bacteria</taxon>
        <taxon>Bacillati</taxon>
        <taxon>Actinomycetota</taxon>
        <taxon>Actinomycetes</taxon>
        <taxon>Kineosporiales</taxon>
        <taxon>Kineosporiaceae</taxon>
        <taxon>Kineococcus</taxon>
    </lineage>
</organism>
<keyword evidence="3" id="KW-1185">Reference proteome</keyword>
<evidence type="ECO:0000256" key="1">
    <source>
        <dbReference type="SAM" id="MobiDB-lite"/>
    </source>
</evidence>
<dbReference type="EMBL" id="JBGFTU010000025">
    <property type="protein sequence ID" value="MEZ0166616.1"/>
    <property type="molecule type" value="Genomic_DNA"/>
</dbReference>
<accession>A0ABV4H4X9</accession>
<dbReference type="Proteomes" id="UP001565927">
    <property type="component" value="Unassembled WGS sequence"/>
</dbReference>